<reference evidence="2" key="1">
    <citation type="journal article" date="2020" name="mSystems">
        <title>Genome- and Community-Level Interaction Insights into Carbon Utilization and Element Cycling Functions of Hydrothermarchaeota in Hydrothermal Sediment.</title>
        <authorList>
            <person name="Zhou Z."/>
            <person name="Liu Y."/>
            <person name="Xu W."/>
            <person name="Pan J."/>
            <person name="Luo Z.H."/>
            <person name="Li M."/>
        </authorList>
    </citation>
    <scope>NUCLEOTIDE SEQUENCE [LARGE SCALE GENOMIC DNA]</scope>
    <source>
        <strain evidence="2">SpSt-87</strain>
    </source>
</reference>
<comment type="caution">
    <text evidence="2">The sequence shown here is derived from an EMBL/GenBank/DDBJ whole genome shotgun (WGS) entry which is preliminary data.</text>
</comment>
<dbReference type="InterPro" id="IPR000286">
    <property type="entry name" value="HDACs"/>
</dbReference>
<proteinExistence type="predicted"/>
<accession>A0A7C3MBH8</accession>
<name>A0A7C3MBH8_ARCFL</name>
<dbReference type="PRINTS" id="PR01270">
    <property type="entry name" value="HDASUPER"/>
</dbReference>
<evidence type="ECO:0000313" key="2">
    <source>
        <dbReference type="EMBL" id="HFW32937.1"/>
    </source>
</evidence>
<dbReference type="InterPro" id="IPR023696">
    <property type="entry name" value="Ureohydrolase_dom_sf"/>
</dbReference>
<gene>
    <name evidence="2" type="ORF">ENW66_08340</name>
</gene>
<protein>
    <recommendedName>
        <fullName evidence="1">Histone deacetylase domain-containing protein</fullName>
    </recommendedName>
</protein>
<dbReference type="Pfam" id="PF00850">
    <property type="entry name" value="Hist_deacetyl"/>
    <property type="match status" value="1"/>
</dbReference>
<dbReference type="Gene3D" id="3.40.800.20">
    <property type="entry name" value="Histone deacetylase domain"/>
    <property type="match status" value="1"/>
</dbReference>
<organism evidence="2">
    <name type="scientific">Archaeoglobus fulgidus</name>
    <dbReference type="NCBI Taxonomy" id="2234"/>
    <lineage>
        <taxon>Archaea</taxon>
        <taxon>Methanobacteriati</taxon>
        <taxon>Methanobacteriota</taxon>
        <taxon>Archaeoglobi</taxon>
        <taxon>Archaeoglobales</taxon>
        <taxon>Archaeoglobaceae</taxon>
        <taxon>Archaeoglobus</taxon>
    </lineage>
</organism>
<sequence>MEIVLIYSRKIESELVPASGRFDVLLELPFKVLKPGEVDVEELLLELHSRDYIEKVKEHPFFSAAIENLKCIVAAIETLEKHDVVIVPVTLAGHLAEKDRMRGSCLFNGLAVAAKILGSKGNTAVIETDAHHGIAAFISQTDAKFFCIGGRECEISDDLRCVLGRKVGKNYVESVRKMVDRVKSYNPEYVIWYLGADIDSREYAEMEIGHEEWDKIMDAISDAIRGRKTLILLASGSRKDVLRDVATRLVGALKGCSL</sequence>
<dbReference type="AlphaFoldDB" id="A0A7C3MBH8"/>
<dbReference type="EMBL" id="DTLB01000049">
    <property type="protein sequence ID" value="HFW32937.1"/>
    <property type="molecule type" value="Genomic_DNA"/>
</dbReference>
<dbReference type="InterPro" id="IPR023801">
    <property type="entry name" value="His_deacetylse_dom"/>
</dbReference>
<feature type="domain" description="Histone deacetylase" evidence="1">
    <location>
        <begin position="68"/>
        <end position="133"/>
    </location>
</feature>
<dbReference type="InterPro" id="IPR037138">
    <property type="entry name" value="His_deacetylse_dom_sf"/>
</dbReference>
<evidence type="ECO:0000259" key="1">
    <source>
        <dbReference type="Pfam" id="PF00850"/>
    </source>
</evidence>
<dbReference type="SUPFAM" id="SSF52768">
    <property type="entry name" value="Arginase/deacetylase"/>
    <property type="match status" value="1"/>
</dbReference>